<feature type="compositionally biased region" description="Pro residues" evidence="3">
    <location>
        <begin position="381"/>
        <end position="402"/>
    </location>
</feature>
<gene>
    <name evidence="4" type="ORF">GPECTOR_5g27</name>
</gene>
<feature type="region of interest" description="Disordered" evidence="3">
    <location>
        <begin position="539"/>
        <end position="568"/>
    </location>
</feature>
<feature type="compositionally biased region" description="Gly residues" evidence="3">
    <location>
        <begin position="150"/>
        <end position="161"/>
    </location>
</feature>
<evidence type="ECO:0000256" key="3">
    <source>
        <dbReference type="SAM" id="MobiDB-lite"/>
    </source>
</evidence>
<keyword evidence="5" id="KW-1185">Reference proteome</keyword>
<feature type="region of interest" description="Disordered" evidence="3">
    <location>
        <begin position="694"/>
        <end position="770"/>
    </location>
</feature>
<keyword evidence="2" id="KW-0175">Coiled coil</keyword>
<feature type="compositionally biased region" description="Low complexity" evidence="3">
    <location>
        <begin position="182"/>
        <end position="198"/>
    </location>
</feature>
<dbReference type="AlphaFoldDB" id="A0A150GWM8"/>
<reference evidence="5" key="1">
    <citation type="journal article" date="2016" name="Nat. Commun.">
        <title>The Gonium pectorale genome demonstrates co-option of cell cycle regulation during the evolution of multicellularity.</title>
        <authorList>
            <person name="Hanschen E.R."/>
            <person name="Marriage T.N."/>
            <person name="Ferris P.J."/>
            <person name="Hamaji T."/>
            <person name="Toyoda A."/>
            <person name="Fujiyama A."/>
            <person name="Neme R."/>
            <person name="Noguchi H."/>
            <person name="Minakuchi Y."/>
            <person name="Suzuki M."/>
            <person name="Kawai-Toyooka H."/>
            <person name="Smith D.R."/>
            <person name="Sparks H."/>
            <person name="Anderson J."/>
            <person name="Bakaric R."/>
            <person name="Luria V."/>
            <person name="Karger A."/>
            <person name="Kirschner M.W."/>
            <person name="Durand P.M."/>
            <person name="Michod R.E."/>
            <person name="Nozaki H."/>
            <person name="Olson B.J."/>
        </authorList>
    </citation>
    <scope>NUCLEOTIDE SEQUENCE [LARGE SCALE GENOMIC DNA]</scope>
    <source>
        <strain evidence="5">NIES-2863</strain>
    </source>
</reference>
<feature type="region of interest" description="Disordered" evidence="3">
    <location>
        <begin position="92"/>
        <end position="198"/>
    </location>
</feature>
<accession>A0A150GWM8</accession>
<keyword evidence="1" id="KW-0945">Host-virus interaction</keyword>
<dbReference type="PANTHER" id="PTHR13037:SF24">
    <property type="entry name" value="POLYCOMB PROTEIN PCL-RELATED"/>
    <property type="match status" value="1"/>
</dbReference>
<evidence type="ECO:0000313" key="4">
    <source>
        <dbReference type="EMBL" id="KXZ54173.1"/>
    </source>
</evidence>
<evidence type="ECO:0000256" key="2">
    <source>
        <dbReference type="SAM" id="Coils"/>
    </source>
</evidence>
<proteinExistence type="predicted"/>
<feature type="compositionally biased region" description="Low complexity" evidence="3">
    <location>
        <begin position="133"/>
        <end position="149"/>
    </location>
</feature>
<feature type="compositionally biased region" description="Low complexity" evidence="3">
    <location>
        <begin position="745"/>
        <end position="756"/>
    </location>
</feature>
<dbReference type="OrthoDB" id="552920at2759"/>
<organism evidence="4 5">
    <name type="scientific">Gonium pectorale</name>
    <name type="common">Green alga</name>
    <dbReference type="NCBI Taxonomy" id="33097"/>
    <lineage>
        <taxon>Eukaryota</taxon>
        <taxon>Viridiplantae</taxon>
        <taxon>Chlorophyta</taxon>
        <taxon>core chlorophytes</taxon>
        <taxon>Chlorophyceae</taxon>
        <taxon>CS clade</taxon>
        <taxon>Chlamydomonadales</taxon>
        <taxon>Volvocaceae</taxon>
        <taxon>Gonium</taxon>
    </lineage>
</organism>
<feature type="coiled-coil region" evidence="2">
    <location>
        <begin position="664"/>
        <end position="691"/>
    </location>
</feature>
<feature type="compositionally biased region" description="Pro residues" evidence="3">
    <location>
        <begin position="757"/>
        <end position="767"/>
    </location>
</feature>
<feature type="compositionally biased region" description="Low complexity" evidence="3">
    <location>
        <begin position="370"/>
        <end position="380"/>
    </location>
</feature>
<dbReference type="EMBL" id="LSYV01000006">
    <property type="protein sequence ID" value="KXZ54173.1"/>
    <property type="molecule type" value="Genomic_DNA"/>
</dbReference>
<feature type="region of interest" description="Disordered" evidence="3">
    <location>
        <begin position="252"/>
        <end position="317"/>
    </location>
</feature>
<sequence>MLFGRAPPDATLLLVRARDEKLDSLRRSLADSDFEVHQLRIALECTAFYSARLEADRCLADGVVSRVCAELERLARVADAVADAVAVAAAASDASDAPHAHPSPFKSRGWPGVQLRDAGLMPDRRGGGGGDCPGLLTGPDDQPADTGSDACGGDGGGGGSRGGDHHRPQQRHPSPPCASCGAHSSPTTAAHSESPASSPAAAAAAAAAAEGLARVRDDACSLPGRLRLLHREVRRLLSGAPRGAVAAADWSGLGTEDAGGFRGSEDGGSASSGNEDEDGREGLCRSPPRPPATPPWGTQKPLRVPPPPSDVMDASAASGMSTVSAAAAILGQACGGRSGGDGNGPAAAAPAARGASYSSSVGPSEFRVGSAASSSSSDVMLPPPPPQLSLPPLPLPLPPSAPGPAARVAAAAGASRPIPGDPIPVWTGAPCCAAGAACGGAGGGGGRCAAGTGGCSAAAALASARALVADGPLGAGFCAAGGSGPLCALSPSASPRAGLSVTLPPTPTPAGLGLRETLQGWASDGRHRGAAAVVQGRPMVGSGLTPASPEPPRRPLPPAGGEPSAPAVPRLLLDSTHAAIGCVGVDSPLALRCTLAGGTATCAAAAAAITAETLVVDAAADGDPCPAAAAAAAAGTAGEAQAPSCSPRGSGPPHPAAGCDAAELALLRLSNEALRRQVAELQRQNDLMQLQQLGGHAGQRSAGHSEGGGHAEPAPRGVCAEAAAPPPAPKCGPLRVHPEPPAPAPCSSAAPATAATAPPPPPPPPGVDPALWELELLVASSKGG</sequence>
<protein>
    <submittedName>
        <fullName evidence="4">Uncharacterized protein</fullName>
    </submittedName>
</protein>
<feature type="compositionally biased region" description="Pro residues" evidence="3">
    <location>
        <begin position="548"/>
        <end position="560"/>
    </location>
</feature>
<dbReference type="PANTHER" id="PTHR13037">
    <property type="entry name" value="FORMIN"/>
    <property type="match status" value="1"/>
</dbReference>
<evidence type="ECO:0000313" key="5">
    <source>
        <dbReference type="Proteomes" id="UP000075714"/>
    </source>
</evidence>
<feature type="region of interest" description="Disordered" evidence="3">
    <location>
        <begin position="355"/>
        <end position="405"/>
    </location>
</feature>
<dbReference type="Proteomes" id="UP000075714">
    <property type="component" value="Unassembled WGS sequence"/>
</dbReference>
<comment type="caution">
    <text evidence="4">The sequence shown here is derived from an EMBL/GenBank/DDBJ whole genome shotgun (WGS) entry which is preliminary data.</text>
</comment>
<name>A0A150GWM8_GONPE</name>
<evidence type="ECO:0000256" key="1">
    <source>
        <dbReference type="ARBA" id="ARBA00022581"/>
    </source>
</evidence>